<keyword evidence="2" id="KW-1185">Reference proteome</keyword>
<dbReference type="InterPro" id="IPR025459">
    <property type="entry name" value="DUF4279"/>
</dbReference>
<sequence length="142" mass="16242">MKKTSLYAYIKFSGNDDFPIATVTEQLNIQPTATWKIGDAILPNHPHKRTYTCWKYETEHIETLDSEDVLRPLLNIFQAKTDIINNLKAKLNLDVHLELVIMMEDGFTPGLVIYPEFSAFAASIHAFLDIDMYCSCPDDTKK</sequence>
<organism evidence="1 2">
    <name type="scientific">Lysinibacillus louembei</name>
    <dbReference type="NCBI Taxonomy" id="1470088"/>
    <lineage>
        <taxon>Bacteria</taxon>
        <taxon>Bacillati</taxon>
        <taxon>Bacillota</taxon>
        <taxon>Bacilli</taxon>
        <taxon>Bacillales</taxon>
        <taxon>Bacillaceae</taxon>
        <taxon>Lysinibacillus</taxon>
    </lineage>
</organism>
<protein>
    <submittedName>
        <fullName evidence="1">DUF4279 domain-containing protein</fullName>
    </submittedName>
</protein>
<name>A0ABZ0S299_9BACI</name>
<accession>A0ABZ0S299</accession>
<proteinExistence type="predicted"/>
<dbReference type="RefSeq" id="WP_319837832.1">
    <property type="nucleotide sequence ID" value="NZ_CP137624.1"/>
</dbReference>
<dbReference type="Proteomes" id="UP001322664">
    <property type="component" value="Chromosome"/>
</dbReference>
<evidence type="ECO:0000313" key="1">
    <source>
        <dbReference type="EMBL" id="WPK13295.1"/>
    </source>
</evidence>
<reference evidence="1 2" key="1">
    <citation type="submission" date="2023-09" db="EMBL/GenBank/DDBJ databases">
        <authorList>
            <person name="Page C.A."/>
            <person name="Perez-Diaz I.M."/>
        </authorList>
    </citation>
    <scope>NUCLEOTIDE SEQUENCE [LARGE SCALE GENOMIC DNA]</scope>
    <source>
        <strain evidence="1 2">Ll15</strain>
    </source>
</reference>
<dbReference type="Pfam" id="PF14106">
    <property type="entry name" value="DUF4279"/>
    <property type="match status" value="1"/>
</dbReference>
<gene>
    <name evidence="1" type="ORF">R6U77_06370</name>
</gene>
<evidence type="ECO:0000313" key="2">
    <source>
        <dbReference type="Proteomes" id="UP001322664"/>
    </source>
</evidence>
<dbReference type="EMBL" id="CP137624">
    <property type="protein sequence ID" value="WPK13295.1"/>
    <property type="molecule type" value="Genomic_DNA"/>
</dbReference>